<dbReference type="PANTHER" id="PTHR42953">
    <property type="entry name" value="HIGH-AFFINITY ZINC UPTAKE SYSTEM PROTEIN ZNUA-RELATED"/>
    <property type="match status" value="1"/>
</dbReference>
<dbReference type="Proteomes" id="UP000323707">
    <property type="component" value="Unassembled WGS sequence"/>
</dbReference>
<keyword evidence="3" id="KW-0732">Signal</keyword>
<name>A0A5M9QN31_9HELI</name>
<evidence type="ECO:0000313" key="4">
    <source>
        <dbReference type="EMBL" id="KAA8709092.1"/>
    </source>
</evidence>
<dbReference type="AlphaFoldDB" id="A0A5M9QN31"/>
<dbReference type="Pfam" id="PF01297">
    <property type="entry name" value="ZnuA"/>
    <property type="match status" value="1"/>
</dbReference>
<evidence type="ECO:0000256" key="1">
    <source>
        <dbReference type="ARBA" id="ARBA00011028"/>
    </source>
</evidence>
<comment type="caution">
    <text evidence="4">The sequence shown here is derived from an EMBL/GenBank/DDBJ whole genome shotgun (WGS) entry which is preliminary data.</text>
</comment>
<dbReference type="Gene3D" id="3.40.50.1980">
    <property type="entry name" value="Nitrogenase molybdenum iron protein domain"/>
    <property type="match status" value="2"/>
</dbReference>
<dbReference type="GO" id="GO:0007155">
    <property type="term" value="P:cell adhesion"/>
    <property type="evidence" value="ECO:0007669"/>
    <property type="project" value="InterPro"/>
</dbReference>
<accession>A0A5M9QN31</accession>
<dbReference type="GO" id="GO:0046872">
    <property type="term" value="F:metal ion binding"/>
    <property type="evidence" value="ECO:0007669"/>
    <property type="project" value="InterPro"/>
</dbReference>
<reference evidence="4 5" key="1">
    <citation type="submission" date="2019-09" db="EMBL/GenBank/DDBJ databases">
        <title>Draft genome sequence of various Type strains from the CCUG.</title>
        <authorList>
            <person name="Pineiro-Iglesias B."/>
            <person name="Tunovic T."/>
            <person name="Unosson C."/>
            <person name="Inganas E."/>
            <person name="Ohlen M."/>
            <person name="Cardew S."/>
            <person name="Jensie-Markopoulos S."/>
            <person name="Salva-Serra F."/>
            <person name="Jaen-Luchoro D."/>
            <person name="Karlsson R."/>
            <person name="Svensson-Stadler L."/>
            <person name="Chun J."/>
            <person name="Moore E."/>
        </authorList>
    </citation>
    <scope>NUCLEOTIDE SEQUENCE [LARGE SCALE GENOMIC DNA]</scope>
    <source>
        <strain evidence="4 5">CCUG 32756T</strain>
    </source>
</reference>
<proteinExistence type="inferred from homology"/>
<dbReference type="PANTHER" id="PTHR42953:SF3">
    <property type="entry name" value="HIGH-AFFINITY ZINC UPTAKE SYSTEM PROTEIN ZNUA"/>
    <property type="match status" value="1"/>
</dbReference>
<sequence>MMTIARYCVLVLLVSLGSVGAESIGGKKPLVLVSVPPQLYFVRAIAGDSVEARSVVPADVSPETYEPKPSQARAFMQAAVFFGVGMSYERALQTRLASNNRALVYENLAHIVSHHASDSAHLDSRHLDSTPHTHDPHIWLSLKLAKAQAQAMYESLCAISPAHKESYTKNLATFFAQVDRIGLDLARILAGQRGRAFLVLHPAFGYLAQEFGLEEIALEEDGKEIKLKALSRLPKLIEEKHIRTLFIQPQFDKERAESIAKTLGLNVEILDPLNENWEESLYAFAHKIKEQ</sequence>
<dbReference type="SUPFAM" id="SSF53807">
    <property type="entry name" value="Helical backbone' metal receptor"/>
    <property type="match status" value="1"/>
</dbReference>
<gene>
    <name evidence="4" type="ORF">F4V45_05695</name>
</gene>
<organism evidence="4 5">
    <name type="scientific">Helicobacter canis</name>
    <dbReference type="NCBI Taxonomy" id="29419"/>
    <lineage>
        <taxon>Bacteria</taxon>
        <taxon>Pseudomonadati</taxon>
        <taxon>Campylobacterota</taxon>
        <taxon>Epsilonproteobacteria</taxon>
        <taxon>Campylobacterales</taxon>
        <taxon>Helicobacteraceae</taxon>
        <taxon>Helicobacter</taxon>
    </lineage>
</organism>
<dbReference type="RefSeq" id="WP_150337444.1">
    <property type="nucleotide sequence ID" value="NZ_JAERIX010000051.1"/>
</dbReference>
<dbReference type="InterPro" id="IPR006129">
    <property type="entry name" value="AdhesinB"/>
</dbReference>
<keyword evidence="2" id="KW-0813">Transport</keyword>
<dbReference type="InterPro" id="IPR006127">
    <property type="entry name" value="ZnuA-like"/>
</dbReference>
<dbReference type="EMBL" id="VXKE01000016">
    <property type="protein sequence ID" value="KAA8709092.1"/>
    <property type="molecule type" value="Genomic_DNA"/>
</dbReference>
<evidence type="ECO:0000256" key="3">
    <source>
        <dbReference type="ARBA" id="ARBA00022729"/>
    </source>
</evidence>
<evidence type="ECO:0000256" key="2">
    <source>
        <dbReference type="ARBA" id="ARBA00022448"/>
    </source>
</evidence>
<dbReference type="PRINTS" id="PR00691">
    <property type="entry name" value="ADHESINB"/>
</dbReference>
<dbReference type="InterPro" id="IPR050492">
    <property type="entry name" value="Bact_metal-bind_prot9"/>
</dbReference>
<protein>
    <submittedName>
        <fullName evidence="4">ABC transporter</fullName>
    </submittedName>
</protein>
<evidence type="ECO:0000313" key="5">
    <source>
        <dbReference type="Proteomes" id="UP000323707"/>
    </source>
</evidence>
<dbReference type="GO" id="GO:0030001">
    <property type="term" value="P:metal ion transport"/>
    <property type="evidence" value="ECO:0007669"/>
    <property type="project" value="InterPro"/>
</dbReference>
<comment type="similarity">
    <text evidence="1">Belongs to the bacterial solute-binding protein 9 family.</text>
</comment>